<reference evidence="7 8" key="1">
    <citation type="submission" date="2021-11" db="EMBL/GenBank/DDBJ databases">
        <title>Black yeast isolated from Biological Soil Crust.</title>
        <authorList>
            <person name="Kurbessoian T."/>
        </authorList>
    </citation>
    <scope>NUCLEOTIDE SEQUENCE [LARGE SCALE GENOMIC DNA]</scope>
    <source>
        <strain evidence="7 8">CCFEE 5522</strain>
    </source>
</reference>
<sequence length="626" mass="69032">MASARLYRDYINDESAAPRRTPSFRPASTTSSSPRRATSRIDSPRALHSDIKPDGQHKRTSSPREQGFGIGTAQTTDEYEDEDEDTDSFRGSRTSIAQTTEDNSTTPTTPYGDDTSEPVLHEAQFDLHSMGSATPAPFFRADSNKLRGVAPSVMSMATSSPGAGEAQVSGRPSASGRLPEFFSLVTFHIVLQNPTIAHQLTKFAQSRLCGENLEFLARVTKYYALLGEVSKSIYEIHRDFISSNAPNQVNLPQHVLSRTNNEMKASLASTLPALESIFGDAQNDIEQLVYNDVYPHFVRNQMSVSAARALGGDRAKYGGLGDCFVLTDPAKADNPIVYASDGFVKVTGYQRSEIIPRNCRFLQCRDTDRSAVRRLKATIDKRQDSVELLLNEKKNGEPFWNLLYTTPLYDGFGNLAFFLGGQINCSTTIHNASDMLNILGQSKESDNETAPDAAPQLLVKPPRSRGILNAFRSNSRTTLQPRPPGMENSLLDRIEDMPLKNQMDTFHLAYSNYLIINASSLIIAFVSAGLLELLFPIKAKTSYHAQAVGADIFKFLGNHGSGSVSWDYKSAVKGAMKTGKPISLELKLCARPYMGFEMFVLHWTPLKDEVGKVGWIVLTLGNERRA</sequence>
<dbReference type="PROSITE" id="PS50132">
    <property type="entry name" value="RGS"/>
    <property type="match status" value="1"/>
</dbReference>
<comment type="caution">
    <text evidence="7">The sequence shown here is derived from an EMBL/GenBank/DDBJ whole genome shotgun (WGS) entry which is preliminary data.</text>
</comment>
<dbReference type="SUPFAM" id="SSF48097">
    <property type="entry name" value="Regulator of G-protein signaling, RGS"/>
    <property type="match status" value="1"/>
</dbReference>
<evidence type="ECO:0000256" key="3">
    <source>
        <dbReference type="ARBA" id="ARBA00022991"/>
    </source>
</evidence>
<protein>
    <recommendedName>
        <fullName evidence="6">RGS domain-containing protein</fullName>
    </recommendedName>
</protein>
<dbReference type="Gene3D" id="1.10.167.10">
    <property type="entry name" value="Regulator of G-protein Signalling 4, domain 2"/>
    <property type="match status" value="1"/>
</dbReference>
<organism evidence="7 8">
    <name type="scientific">Oleoguttula mirabilis</name>
    <dbReference type="NCBI Taxonomy" id="1507867"/>
    <lineage>
        <taxon>Eukaryota</taxon>
        <taxon>Fungi</taxon>
        <taxon>Dikarya</taxon>
        <taxon>Ascomycota</taxon>
        <taxon>Pezizomycotina</taxon>
        <taxon>Dothideomycetes</taxon>
        <taxon>Dothideomycetidae</taxon>
        <taxon>Mycosphaerellales</taxon>
        <taxon>Teratosphaeriaceae</taxon>
        <taxon>Oleoguttula</taxon>
    </lineage>
</organism>
<feature type="compositionally biased region" description="Acidic residues" evidence="4">
    <location>
        <begin position="77"/>
        <end position="86"/>
    </location>
</feature>
<dbReference type="PANTHER" id="PTHR47429:SF2">
    <property type="entry name" value="PROTEIN TWIN LOV 1"/>
    <property type="match status" value="1"/>
</dbReference>
<proteinExistence type="predicted"/>
<keyword evidence="3" id="KW-0157">Chromophore</keyword>
<dbReference type="Pfam" id="PF00615">
    <property type="entry name" value="RGS"/>
    <property type="match status" value="1"/>
</dbReference>
<dbReference type="Gene3D" id="3.30.450.20">
    <property type="entry name" value="PAS domain"/>
    <property type="match status" value="1"/>
</dbReference>
<dbReference type="SMART" id="SM00315">
    <property type="entry name" value="RGS"/>
    <property type="match status" value="1"/>
</dbReference>
<dbReference type="InterPro" id="IPR036305">
    <property type="entry name" value="RGS_sf"/>
</dbReference>
<dbReference type="PANTHER" id="PTHR47429">
    <property type="entry name" value="PROTEIN TWIN LOV 1"/>
    <property type="match status" value="1"/>
</dbReference>
<dbReference type="InterPro" id="IPR016137">
    <property type="entry name" value="RGS"/>
</dbReference>
<feature type="domain" description="RGS" evidence="6">
    <location>
        <begin position="186"/>
        <end position="300"/>
    </location>
</feature>
<dbReference type="PRINTS" id="PR01301">
    <property type="entry name" value="RGSPROTEIN"/>
</dbReference>
<feature type="compositionally biased region" description="Low complexity" evidence="4">
    <location>
        <begin position="99"/>
        <end position="109"/>
    </location>
</feature>
<keyword evidence="2" id="KW-0288">FMN</keyword>
<dbReference type="Proteomes" id="UP001324427">
    <property type="component" value="Unassembled WGS sequence"/>
</dbReference>
<name>A0AAV9JHA2_9PEZI</name>
<dbReference type="GO" id="GO:0005634">
    <property type="term" value="C:nucleus"/>
    <property type="evidence" value="ECO:0007669"/>
    <property type="project" value="TreeGrafter"/>
</dbReference>
<evidence type="ECO:0000313" key="7">
    <source>
        <dbReference type="EMBL" id="KAK4544215.1"/>
    </source>
</evidence>
<dbReference type="NCBIfam" id="TIGR00229">
    <property type="entry name" value="sensory_box"/>
    <property type="match status" value="1"/>
</dbReference>
<dbReference type="InterPro" id="IPR035965">
    <property type="entry name" value="PAS-like_dom_sf"/>
</dbReference>
<keyword evidence="5" id="KW-1133">Transmembrane helix</keyword>
<dbReference type="SUPFAM" id="SSF55785">
    <property type="entry name" value="PYP-like sensor domain (PAS domain)"/>
    <property type="match status" value="1"/>
</dbReference>
<evidence type="ECO:0000313" key="8">
    <source>
        <dbReference type="Proteomes" id="UP001324427"/>
    </source>
</evidence>
<dbReference type="InterPro" id="IPR000014">
    <property type="entry name" value="PAS"/>
</dbReference>
<feature type="compositionally biased region" description="Basic and acidic residues" evidence="4">
    <location>
        <begin position="42"/>
        <end position="57"/>
    </location>
</feature>
<gene>
    <name evidence="7" type="ORF">LTR36_004425</name>
</gene>
<keyword evidence="5" id="KW-0812">Transmembrane</keyword>
<evidence type="ECO:0000259" key="6">
    <source>
        <dbReference type="PROSITE" id="PS50132"/>
    </source>
</evidence>
<dbReference type="AlphaFoldDB" id="A0AAV9JHA2"/>
<dbReference type="Pfam" id="PF13426">
    <property type="entry name" value="PAS_9"/>
    <property type="match status" value="1"/>
</dbReference>
<accession>A0AAV9JHA2</accession>
<feature type="region of interest" description="Disordered" evidence="4">
    <location>
        <begin position="1"/>
        <end position="117"/>
    </location>
</feature>
<feature type="compositionally biased region" description="Low complexity" evidence="4">
    <location>
        <begin position="18"/>
        <end position="36"/>
    </location>
</feature>
<dbReference type="CDD" id="cd00130">
    <property type="entry name" value="PAS"/>
    <property type="match status" value="1"/>
</dbReference>
<feature type="compositionally biased region" description="Basic and acidic residues" evidence="4">
    <location>
        <begin position="1"/>
        <end position="11"/>
    </location>
</feature>
<dbReference type="InterPro" id="IPR044926">
    <property type="entry name" value="RGS_subdomain_2"/>
</dbReference>
<keyword evidence="1" id="KW-0285">Flavoprotein</keyword>
<keyword evidence="8" id="KW-1185">Reference proteome</keyword>
<feature type="transmembrane region" description="Helical" evidence="5">
    <location>
        <begin position="513"/>
        <end position="535"/>
    </location>
</feature>
<evidence type="ECO:0000256" key="4">
    <source>
        <dbReference type="SAM" id="MobiDB-lite"/>
    </source>
</evidence>
<evidence type="ECO:0000256" key="1">
    <source>
        <dbReference type="ARBA" id="ARBA00022630"/>
    </source>
</evidence>
<keyword evidence="5" id="KW-0472">Membrane</keyword>
<dbReference type="EMBL" id="JAVFHQ010000026">
    <property type="protein sequence ID" value="KAK4544215.1"/>
    <property type="molecule type" value="Genomic_DNA"/>
</dbReference>
<feature type="compositionally biased region" description="Polar residues" evidence="4">
    <location>
        <begin position="89"/>
        <end position="98"/>
    </location>
</feature>
<evidence type="ECO:0000256" key="2">
    <source>
        <dbReference type="ARBA" id="ARBA00022643"/>
    </source>
</evidence>
<evidence type="ECO:0000256" key="5">
    <source>
        <dbReference type="SAM" id="Phobius"/>
    </source>
</evidence>